<dbReference type="EMBL" id="GEDG01014451">
    <property type="protein sequence ID" value="JAP24377.1"/>
    <property type="molecule type" value="Transcribed_RNA"/>
</dbReference>
<organism evidence="1">
    <name type="scientific">Solanum chacoense</name>
    <name type="common">Chaco potato</name>
    <dbReference type="NCBI Taxonomy" id="4108"/>
    <lineage>
        <taxon>Eukaryota</taxon>
        <taxon>Viridiplantae</taxon>
        <taxon>Streptophyta</taxon>
        <taxon>Embryophyta</taxon>
        <taxon>Tracheophyta</taxon>
        <taxon>Spermatophyta</taxon>
        <taxon>Magnoliopsida</taxon>
        <taxon>eudicotyledons</taxon>
        <taxon>Gunneridae</taxon>
        <taxon>Pentapetalae</taxon>
        <taxon>asterids</taxon>
        <taxon>lamiids</taxon>
        <taxon>Solanales</taxon>
        <taxon>Solanaceae</taxon>
        <taxon>Solanoideae</taxon>
        <taxon>Solaneae</taxon>
        <taxon>Solanum</taxon>
    </lineage>
</organism>
<proteinExistence type="predicted"/>
<name>A0A0V0HWU0_SOLCH</name>
<sequence>MFDKIVTKERNAQVPNSNCVILFREKELVTLSAQQTTRRKPPVLLSLKTEVQTEPKKGHNLSSDFKKYQKILEVLTNQ</sequence>
<reference evidence="1" key="1">
    <citation type="submission" date="2015-12" db="EMBL/GenBank/DDBJ databases">
        <title>Gene expression during late stages of embryo sac development: a critical building block for successful pollen-pistil interactions.</title>
        <authorList>
            <person name="Liu Y."/>
            <person name="Joly V."/>
            <person name="Sabar M."/>
            <person name="Matton D.P."/>
        </authorList>
    </citation>
    <scope>NUCLEOTIDE SEQUENCE</scope>
</reference>
<evidence type="ECO:0000313" key="1">
    <source>
        <dbReference type="EMBL" id="JAP24377.1"/>
    </source>
</evidence>
<dbReference type="AlphaFoldDB" id="A0A0V0HWU0"/>
<accession>A0A0V0HWU0</accession>
<protein>
    <submittedName>
        <fullName evidence="1">Putative ovule protein</fullName>
    </submittedName>
</protein>